<feature type="compositionally biased region" description="Low complexity" evidence="1">
    <location>
        <begin position="322"/>
        <end position="331"/>
    </location>
</feature>
<evidence type="ECO:0000313" key="2">
    <source>
        <dbReference type="EMBL" id="KAH8008759.1"/>
    </source>
</evidence>
<keyword evidence="3" id="KW-1185">Reference proteome</keyword>
<proteinExistence type="predicted"/>
<protein>
    <recommendedName>
        <fullName evidence="4">CCHC-type domain-containing protein</fullName>
    </recommendedName>
</protein>
<comment type="caution">
    <text evidence="2">The sequence shown here is derived from an EMBL/GenBank/DDBJ whole genome shotgun (WGS) entry which is preliminary data.</text>
</comment>
<name>A0A9J6D4I3_RHIMP</name>
<dbReference type="VEuPathDB" id="VectorBase:LOC119187720"/>
<reference evidence="2" key="1">
    <citation type="journal article" date="2020" name="Cell">
        <title>Large-Scale Comparative Analyses of Tick Genomes Elucidate Their Genetic Diversity and Vector Capacities.</title>
        <authorList>
            <consortium name="Tick Genome and Microbiome Consortium (TIGMIC)"/>
            <person name="Jia N."/>
            <person name="Wang J."/>
            <person name="Shi W."/>
            <person name="Du L."/>
            <person name="Sun Y."/>
            <person name="Zhan W."/>
            <person name="Jiang J.F."/>
            <person name="Wang Q."/>
            <person name="Zhang B."/>
            <person name="Ji P."/>
            <person name="Bell-Sakyi L."/>
            <person name="Cui X.M."/>
            <person name="Yuan T.T."/>
            <person name="Jiang B.G."/>
            <person name="Yang W.F."/>
            <person name="Lam T.T."/>
            <person name="Chang Q.C."/>
            <person name="Ding S.J."/>
            <person name="Wang X.J."/>
            <person name="Zhu J.G."/>
            <person name="Ruan X.D."/>
            <person name="Zhao L."/>
            <person name="Wei J.T."/>
            <person name="Ye R.Z."/>
            <person name="Que T.C."/>
            <person name="Du C.H."/>
            <person name="Zhou Y.H."/>
            <person name="Cheng J.X."/>
            <person name="Dai P.F."/>
            <person name="Guo W.B."/>
            <person name="Han X.H."/>
            <person name="Huang E.J."/>
            <person name="Li L.F."/>
            <person name="Wei W."/>
            <person name="Gao Y.C."/>
            <person name="Liu J.Z."/>
            <person name="Shao H.Z."/>
            <person name="Wang X."/>
            <person name="Wang C.C."/>
            <person name="Yang T.C."/>
            <person name="Huo Q.B."/>
            <person name="Li W."/>
            <person name="Chen H.Y."/>
            <person name="Chen S.E."/>
            <person name="Zhou L.G."/>
            <person name="Ni X.B."/>
            <person name="Tian J.H."/>
            <person name="Sheng Y."/>
            <person name="Liu T."/>
            <person name="Pan Y.S."/>
            <person name="Xia L.Y."/>
            <person name="Li J."/>
            <person name="Zhao F."/>
            <person name="Cao W.C."/>
        </authorList>
    </citation>
    <scope>NUCLEOTIDE SEQUENCE</scope>
    <source>
        <strain evidence="2">Rmic-2018</strain>
    </source>
</reference>
<reference evidence="2" key="2">
    <citation type="submission" date="2021-09" db="EMBL/GenBank/DDBJ databases">
        <authorList>
            <person name="Jia N."/>
            <person name="Wang J."/>
            <person name="Shi W."/>
            <person name="Du L."/>
            <person name="Sun Y."/>
            <person name="Zhan W."/>
            <person name="Jiang J."/>
            <person name="Wang Q."/>
            <person name="Zhang B."/>
            <person name="Ji P."/>
            <person name="Sakyi L.B."/>
            <person name="Cui X."/>
            <person name="Yuan T."/>
            <person name="Jiang B."/>
            <person name="Yang W."/>
            <person name="Lam T.T.-Y."/>
            <person name="Chang Q."/>
            <person name="Ding S."/>
            <person name="Wang X."/>
            <person name="Zhu J."/>
            <person name="Ruan X."/>
            <person name="Zhao L."/>
            <person name="Wei J."/>
            <person name="Que T."/>
            <person name="Du C."/>
            <person name="Cheng J."/>
            <person name="Dai P."/>
            <person name="Han X."/>
            <person name="Huang E."/>
            <person name="Gao Y."/>
            <person name="Liu J."/>
            <person name="Shao H."/>
            <person name="Ye R."/>
            <person name="Li L."/>
            <person name="Wei W."/>
            <person name="Wang X."/>
            <person name="Wang C."/>
            <person name="Huo Q."/>
            <person name="Li W."/>
            <person name="Guo W."/>
            <person name="Chen H."/>
            <person name="Chen S."/>
            <person name="Zhou L."/>
            <person name="Zhou L."/>
            <person name="Ni X."/>
            <person name="Tian J."/>
            <person name="Zhou Y."/>
            <person name="Sheng Y."/>
            <person name="Liu T."/>
            <person name="Pan Y."/>
            <person name="Xia L."/>
            <person name="Li J."/>
            <person name="Zhao F."/>
            <person name="Cao W."/>
        </authorList>
    </citation>
    <scope>NUCLEOTIDE SEQUENCE</scope>
    <source>
        <strain evidence="2">Rmic-2018</strain>
        <tissue evidence="2">Larvae</tissue>
    </source>
</reference>
<evidence type="ECO:0000256" key="1">
    <source>
        <dbReference type="SAM" id="MobiDB-lite"/>
    </source>
</evidence>
<gene>
    <name evidence="2" type="ORF">HPB51_003592</name>
</gene>
<sequence length="503" mass="55997">MEVQVNGEFISPEEFLEGTDWCTIGSKTKVNRANAQSNTQNGAPSCTGEGADFNRQHSRRQPRNIKQQVIRKSKMPLLPRSDFKIVIRPRGGLDVATTGTVRLASAIYRAANVPAHEAGEDMVCSNNHQNIIVVSTPHASHADKYRQLQAITIGDRHHEVSAYETATDNTMMGIIKGIPLEEDAKFIHTSIVHARNPYALAAKRLSNTTTVIVAFEGSRVPTYVNYGGTLLRCTLYRKQIGMCHCCGRLGHRMNVCPKPKDKVCRGCDAPNPGPNHQCFPHCKLCGGAYMTADRNCRARFKTPYIVTKRQWERRRANEEAEATATNYSTSKPRSRSRTPSRSHSRSRSRTLGPRKQQQRRARSRTPGRTPTRDAKITDLAQIHAKDELIKKLQSAAHSETDQQAMQETQEELVEDGEVEGPDAKRGPAISLKKSVRSKRTRAATDDTRVKALEARVSSLEETITATITRTIQQSLESIYLRLSRLEAANSALVTSHSEAAPHF</sequence>
<evidence type="ECO:0008006" key="4">
    <source>
        <dbReference type="Google" id="ProtNLM"/>
    </source>
</evidence>
<feature type="region of interest" description="Disordered" evidence="1">
    <location>
        <begin position="312"/>
        <end position="380"/>
    </location>
</feature>
<dbReference type="AlphaFoldDB" id="A0A9J6D4I3"/>
<evidence type="ECO:0000313" key="3">
    <source>
        <dbReference type="Proteomes" id="UP000821866"/>
    </source>
</evidence>
<feature type="region of interest" description="Disordered" evidence="1">
    <location>
        <begin position="33"/>
        <end position="64"/>
    </location>
</feature>
<dbReference type="EMBL" id="JABSTU010000011">
    <property type="protein sequence ID" value="KAH8008759.1"/>
    <property type="molecule type" value="Genomic_DNA"/>
</dbReference>
<feature type="compositionally biased region" description="Basic residues" evidence="1">
    <location>
        <begin position="332"/>
        <end position="348"/>
    </location>
</feature>
<feature type="compositionally biased region" description="Basic residues" evidence="1">
    <location>
        <begin position="356"/>
        <end position="365"/>
    </location>
</feature>
<feature type="compositionally biased region" description="Polar residues" evidence="1">
    <location>
        <begin position="33"/>
        <end position="44"/>
    </location>
</feature>
<feature type="region of interest" description="Disordered" evidence="1">
    <location>
        <begin position="414"/>
        <end position="437"/>
    </location>
</feature>
<accession>A0A9J6D4I3</accession>
<organism evidence="2 3">
    <name type="scientific">Rhipicephalus microplus</name>
    <name type="common">Cattle tick</name>
    <name type="synonym">Boophilus microplus</name>
    <dbReference type="NCBI Taxonomy" id="6941"/>
    <lineage>
        <taxon>Eukaryota</taxon>
        <taxon>Metazoa</taxon>
        <taxon>Ecdysozoa</taxon>
        <taxon>Arthropoda</taxon>
        <taxon>Chelicerata</taxon>
        <taxon>Arachnida</taxon>
        <taxon>Acari</taxon>
        <taxon>Parasitiformes</taxon>
        <taxon>Ixodida</taxon>
        <taxon>Ixodoidea</taxon>
        <taxon>Ixodidae</taxon>
        <taxon>Rhipicephalinae</taxon>
        <taxon>Rhipicephalus</taxon>
        <taxon>Boophilus</taxon>
    </lineage>
</organism>
<dbReference type="Proteomes" id="UP000821866">
    <property type="component" value="Chromosome 9"/>
</dbReference>